<evidence type="ECO:0000256" key="5">
    <source>
        <dbReference type="ARBA" id="ARBA00023240"/>
    </source>
</evidence>
<evidence type="ECO:0000313" key="9">
    <source>
        <dbReference type="EMBL" id="AER92449.1"/>
    </source>
</evidence>
<evidence type="ECO:0000256" key="3">
    <source>
        <dbReference type="ARBA" id="ARBA00022656"/>
    </source>
</evidence>
<keyword evidence="4 8" id="KW-0732">Signal</keyword>
<proteinExistence type="evidence at transcript level"/>
<evidence type="ECO:0000256" key="1">
    <source>
        <dbReference type="ARBA" id="ARBA00004613"/>
    </source>
</evidence>
<comment type="subcellular location">
    <subcellularLocation>
        <location evidence="1">Secreted</location>
    </subcellularLocation>
</comment>
<keyword evidence="2" id="KW-0964">Secreted</keyword>
<protein>
    <recommendedName>
        <fullName evidence="10">Lipocalin/cytosolic fatty-acid binding domain-containing protein</fullName>
    </recommendedName>
</protein>
<sequence>MKSFIALTFLGILTYAYSEDPFSKCSKPKTVMDDYDATKWHSGKWYVTHVQKESTPTDCRTLTTSQDGDVSIVQHPYETGNGTLYCQGKKQEDNSLIFGCKSGEESMDKTIYIAVDTDYTDYALYYLCTSPTKGDLYENYLVARRKEGQKDIPQQLQSSTSSLNLKQCK</sequence>
<organism evidence="9">
    <name type="scientific">Triatoma rubida</name>
    <dbReference type="NCBI Taxonomy" id="162364"/>
    <lineage>
        <taxon>Eukaryota</taxon>
        <taxon>Metazoa</taxon>
        <taxon>Ecdysozoa</taxon>
        <taxon>Arthropoda</taxon>
        <taxon>Hexapoda</taxon>
        <taxon>Insecta</taxon>
        <taxon>Pterygota</taxon>
        <taxon>Neoptera</taxon>
        <taxon>Paraneoptera</taxon>
        <taxon>Hemiptera</taxon>
        <taxon>Heteroptera</taxon>
        <taxon>Panheteroptera</taxon>
        <taxon>Cimicomorpha</taxon>
        <taxon>Reduviidae</taxon>
        <taxon>Triatominae</taxon>
        <taxon>Triatoma</taxon>
    </lineage>
</organism>
<dbReference type="GO" id="GO:0090729">
    <property type="term" value="F:toxin activity"/>
    <property type="evidence" value="ECO:0007669"/>
    <property type="project" value="UniProtKB-KW"/>
</dbReference>
<accession>G8JKD5</accession>
<feature type="chain" id="PRO_5003510808" description="Lipocalin/cytosolic fatty-acid binding domain-containing protein" evidence="8">
    <location>
        <begin position="19"/>
        <end position="169"/>
    </location>
</feature>
<reference evidence="9" key="1">
    <citation type="journal article" date="2012" name="J. Med. Entomol.">
        <title>An insight into the sialotranscriptome of Triatoma rubida (Hemiptera: Heteroptera).</title>
        <authorList>
            <person name="Ribeiro J.M.C."/>
            <person name="Assumpcao T.C.F."/>
            <person name="Pham V.M."/>
            <person name="Francischetti I.M.B."/>
            <person name="Reisenman C.E."/>
        </authorList>
    </citation>
    <scope>NUCLEOTIDE SEQUENCE</scope>
    <source>
        <tissue evidence="9">Salivary gland</tissue>
    </source>
</reference>
<evidence type="ECO:0000256" key="7">
    <source>
        <dbReference type="SAM" id="MobiDB-lite"/>
    </source>
</evidence>
<dbReference type="GO" id="GO:0005576">
    <property type="term" value="C:extracellular region"/>
    <property type="evidence" value="ECO:0007669"/>
    <property type="project" value="UniProtKB-SubCell"/>
</dbReference>
<feature type="region of interest" description="Disordered" evidence="7">
    <location>
        <begin position="149"/>
        <end position="169"/>
    </location>
</feature>
<evidence type="ECO:0000256" key="8">
    <source>
        <dbReference type="SAM" id="SignalP"/>
    </source>
</evidence>
<name>G8JKD5_9HEMI</name>
<dbReference type="Pfam" id="PF03973">
    <property type="entry name" value="Triabin"/>
    <property type="match status" value="1"/>
</dbReference>
<comment type="similarity">
    <text evidence="6">Belongs to the calycin superfamily. Triabin family.</text>
</comment>
<evidence type="ECO:0000256" key="6">
    <source>
        <dbReference type="ARBA" id="ARBA00034121"/>
    </source>
</evidence>
<dbReference type="InterPro" id="IPR005657">
    <property type="entry name" value="Triabi/Procalin"/>
</dbReference>
<evidence type="ECO:0000256" key="2">
    <source>
        <dbReference type="ARBA" id="ARBA00022525"/>
    </source>
</evidence>
<dbReference type="InterPro" id="IPR012674">
    <property type="entry name" value="Calycin"/>
</dbReference>
<evidence type="ECO:0008006" key="10">
    <source>
        <dbReference type="Google" id="ProtNLM"/>
    </source>
</evidence>
<dbReference type="SUPFAM" id="SSF50814">
    <property type="entry name" value="Lipocalins"/>
    <property type="match status" value="1"/>
</dbReference>
<dbReference type="Gene3D" id="2.40.128.20">
    <property type="match status" value="1"/>
</dbReference>
<dbReference type="EMBL" id="JP593064">
    <property type="protein sequence ID" value="AER92449.1"/>
    <property type="molecule type" value="mRNA"/>
</dbReference>
<keyword evidence="5" id="KW-1199">Hemostasis impairing toxin</keyword>
<feature type="compositionally biased region" description="Low complexity" evidence="7">
    <location>
        <begin position="154"/>
        <end position="169"/>
    </location>
</feature>
<evidence type="ECO:0000256" key="4">
    <source>
        <dbReference type="ARBA" id="ARBA00022729"/>
    </source>
</evidence>
<dbReference type="AlphaFoldDB" id="G8JKD5"/>
<keyword evidence="3" id="KW-0800">Toxin</keyword>
<dbReference type="GO" id="GO:0030682">
    <property type="term" value="P:symbiont-mediated perturbation of host defenses"/>
    <property type="evidence" value="ECO:0007669"/>
    <property type="project" value="InterPro"/>
</dbReference>
<feature type="signal peptide" evidence="8">
    <location>
        <begin position="1"/>
        <end position="18"/>
    </location>
</feature>